<comment type="caution">
    <text evidence="1">The sequence shown here is derived from an EMBL/GenBank/DDBJ whole genome shotgun (WGS) entry which is preliminary data.</text>
</comment>
<evidence type="ECO:0000313" key="2">
    <source>
        <dbReference type="Proteomes" id="UP000184267"/>
    </source>
</evidence>
<feature type="non-terminal residue" evidence="1">
    <location>
        <position position="170"/>
    </location>
</feature>
<reference evidence="1 2" key="1">
    <citation type="submission" date="2016-10" db="EMBL/GenBank/DDBJ databases">
        <title>Genome sequence of the basidiomycete white-rot fungus Trametes pubescens.</title>
        <authorList>
            <person name="Makela M.R."/>
            <person name="Granchi Z."/>
            <person name="Peng M."/>
            <person name="De Vries R.P."/>
            <person name="Grigoriev I."/>
            <person name="Riley R."/>
            <person name="Hilden K."/>
        </authorList>
    </citation>
    <scope>NUCLEOTIDE SEQUENCE [LARGE SCALE GENOMIC DNA]</scope>
    <source>
        <strain evidence="1 2">FBCC735</strain>
    </source>
</reference>
<evidence type="ECO:0000313" key="1">
    <source>
        <dbReference type="EMBL" id="OJT05768.1"/>
    </source>
</evidence>
<sequence length="170" mass="19326">MKLGPTPANYNPHVGKSPTLLRLKQDMSRWLWDVCHRAMDRVDDLADPYNVGDSGRFSHTKDREGPMQTAALRLAKAYPARPVELVPSSPAVDRLREILAEAPRLSGDRKVGAHVDGFTMEETCWPDDGYEYEWDRPYLDRLFSALIEVIEVHGTGDKGWGGVRWEVYDK</sequence>
<gene>
    <name evidence="1" type="ORF">TRAPUB_3387</name>
</gene>
<keyword evidence="2" id="KW-1185">Reference proteome</keyword>
<protein>
    <submittedName>
        <fullName evidence="1">Uncharacterized protein</fullName>
    </submittedName>
</protein>
<organism evidence="1 2">
    <name type="scientific">Trametes pubescens</name>
    <name type="common">White-rot fungus</name>
    <dbReference type="NCBI Taxonomy" id="154538"/>
    <lineage>
        <taxon>Eukaryota</taxon>
        <taxon>Fungi</taxon>
        <taxon>Dikarya</taxon>
        <taxon>Basidiomycota</taxon>
        <taxon>Agaricomycotina</taxon>
        <taxon>Agaricomycetes</taxon>
        <taxon>Polyporales</taxon>
        <taxon>Polyporaceae</taxon>
        <taxon>Trametes</taxon>
    </lineage>
</organism>
<proteinExistence type="predicted"/>
<dbReference type="AlphaFoldDB" id="A0A1M2VE00"/>
<accession>A0A1M2VE00</accession>
<dbReference type="OMA" id="QARWIDM"/>
<dbReference type="OrthoDB" id="3058642at2759"/>
<dbReference type="Proteomes" id="UP000184267">
    <property type="component" value="Unassembled WGS sequence"/>
</dbReference>
<dbReference type="EMBL" id="MNAD01001388">
    <property type="protein sequence ID" value="OJT05768.1"/>
    <property type="molecule type" value="Genomic_DNA"/>
</dbReference>
<name>A0A1M2VE00_TRAPU</name>